<evidence type="ECO:0000313" key="1">
    <source>
        <dbReference type="EMBL" id="EFQ94971.1"/>
    </source>
</evidence>
<proteinExistence type="predicted"/>
<dbReference type="AlphaFoldDB" id="E3RH28"/>
<dbReference type="KEGG" id="pte:PTT_07177"/>
<name>E3RH28_PYRTT</name>
<dbReference type="EMBL" id="GL533027">
    <property type="protein sequence ID" value="EFQ94971.1"/>
    <property type="molecule type" value="Genomic_DNA"/>
</dbReference>
<dbReference type="InterPro" id="IPR021109">
    <property type="entry name" value="Peptidase_aspartic_dom_sf"/>
</dbReference>
<feature type="non-terminal residue" evidence="1">
    <location>
        <position position="63"/>
    </location>
</feature>
<evidence type="ECO:0000313" key="2">
    <source>
        <dbReference type="Proteomes" id="UP000001067"/>
    </source>
</evidence>
<dbReference type="Proteomes" id="UP000001067">
    <property type="component" value="Unassembled WGS sequence"/>
</dbReference>
<reference evidence="1 2" key="1">
    <citation type="journal article" date="2010" name="Genome Biol.">
        <title>A first genome assembly of the barley fungal pathogen Pyrenophora teres f. teres.</title>
        <authorList>
            <person name="Ellwood S.R."/>
            <person name="Liu Z."/>
            <person name="Syme R.A."/>
            <person name="Lai Z."/>
            <person name="Hane J.K."/>
            <person name="Keiper F."/>
            <person name="Moffat C.S."/>
            <person name="Oliver R.P."/>
            <person name="Friesen T.L."/>
        </authorList>
    </citation>
    <scope>NUCLEOTIDE SEQUENCE [LARGE SCALE GENOMIC DNA]</scope>
    <source>
        <strain evidence="1 2">0-1</strain>
    </source>
</reference>
<organism evidence="2">
    <name type="scientific">Pyrenophora teres f. teres (strain 0-1)</name>
    <name type="common">Barley net blotch fungus</name>
    <name type="synonym">Drechslera teres f. teres</name>
    <dbReference type="NCBI Taxonomy" id="861557"/>
    <lineage>
        <taxon>Eukaryota</taxon>
        <taxon>Fungi</taxon>
        <taxon>Dikarya</taxon>
        <taxon>Ascomycota</taxon>
        <taxon>Pezizomycotina</taxon>
        <taxon>Dothideomycetes</taxon>
        <taxon>Pleosporomycetidae</taxon>
        <taxon>Pleosporales</taxon>
        <taxon>Pleosporineae</taxon>
        <taxon>Pleosporaceae</taxon>
        <taxon>Pyrenophora</taxon>
    </lineage>
</organism>
<sequence length="63" mass="7288">MRLETQPVTLDVAGIGDQMNINIMDLGEEDMLIGYDWLIKHNPAIDWLRKRILGREPARKVAR</sequence>
<accession>E3RH28</accession>
<dbReference type="HOGENOM" id="CLU_197188_0_0_1"/>
<dbReference type="Gene3D" id="2.40.70.10">
    <property type="entry name" value="Acid Proteases"/>
    <property type="match status" value="1"/>
</dbReference>
<protein>
    <submittedName>
        <fullName evidence="1">Uncharacterized protein</fullName>
    </submittedName>
</protein>
<dbReference type="OrthoDB" id="4499277at2759"/>
<gene>
    <name evidence="1" type="ORF">PTT_07177</name>
</gene>
<keyword evidence="2" id="KW-1185">Reference proteome</keyword>